<dbReference type="RefSeq" id="WP_144867988.1">
    <property type="nucleotide sequence ID" value="NZ_LR213841.1"/>
</dbReference>
<accession>A0A563W4I1</accession>
<dbReference type="OrthoDB" id="9802752at2"/>
<evidence type="ECO:0000313" key="2">
    <source>
        <dbReference type="Proteomes" id="UP000320055"/>
    </source>
</evidence>
<dbReference type="InterPro" id="IPR053737">
    <property type="entry name" value="Type_II_TA_Toxin"/>
</dbReference>
<organism evidence="1 2">
    <name type="scientific">Hyella patelloides LEGE 07179</name>
    <dbReference type="NCBI Taxonomy" id="945734"/>
    <lineage>
        <taxon>Bacteria</taxon>
        <taxon>Bacillati</taxon>
        <taxon>Cyanobacteriota</taxon>
        <taxon>Cyanophyceae</taxon>
        <taxon>Pleurocapsales</taxon>
        <taxon>Hyellaceae</taxon>
        <taxon>Hyella</taxon>
    </lineage>
</organism>
<protein>
    <submittedName>
        <fullName evidence="1">Death on curing protein</fullName>
    </submittedName>
</protein>
<sequence length="145" mass="16992">MNNKIVYIELAKAIELHNWIIDKAGYVCEMKEQDGLDSILQQIKNDGDYPEFKHKLTQLVCAINESQEIIEDSKRLSIVLGCFFLELNGYDYVVFDFVREMENIIVWLAQKRINKELLSEIIESLIYEEYYSEELKLKIATAIGF</sequence>
<proteinExistence type="predicted"/>
<dbReference type="Proteomes" id="UP000320055">
    <property type="component" value="Unassembled WGS sequence"/>
</dbReference>
<dbReference type="Gene3D" id="1.20.120.1870">
    <property type="entry name" value="Fic/DOC protein, Fido domain"/>
    <property type="match status" value="1"/>
</dbReference>
<dbReference type="AlphaFoldDB" id="A0A563W4I1"/>
<name>A0A563W4I1_9CYAN</name>
<dbReference type="EMBL" id="CAACVJ010000691">
    <property type="protein sequence ID" value="VEP18601.1"/>
    <property type="molecule type" value="Genomic_DNA"/>
</dbReference>
<gene>
    <name evidence="1" type="ORF">H1P_830006</name>
</gene>
<evidence type="ECO:0000313" key="1">
    <source>
        <dbReference type="EMBL" id="VEP18601.1"/>
    </source>
</evidence>
<keyword evidence="2" id="KW-1185">Reference proteome</keyword>
<reference evidence="1 2" key="1">
    <citation type="submission" date="2019-01" db="EMBL/GenBank/DDBJ databases">
        <authorList>
            <person name="Brito A."/>
        </authorList>
    </citation>
    <scope>NUCLEOTIDE SEQUENCE [LARGE SCALE GENOMIC DNA]</scope>
    <source>
        <strain evidence="1">1</strain>
    </source>
</reference>